<feature type="compositionally biased region" description="Pro residues" evidence="1">
    <location>
        <begin position="119"/>
        <end position="142"/>
    </location>
</feature>
<evidence type="ECO:0000313" key="2">
    <source>
        <dbReference type="EMBL" id="CEL97824.1"/>
    </source>
</evidence>
<feature type="region of interest" description="Disordered" evidence="1">
    <location>
        <begin position="110"/>
        <end position="150"/>
    </location>
</feature>
<organism evidence="2 3">
    <name type="scientific">Vitrella brassicaformis (strain CCMP3155)</name>
    <dbReference type="NCBI Taxonomy" id="1169540"/>
    <lineage>
        <taxon>Eukaryota</taxon>
        <taxon>Sar</taxon>
        <taxon>Alveolata</taxon>
        <taxon>Colpodellida</taxon>
        <taxon>Vitrellaceae</taxon>
        <taxon>Vitrella</taxon>
    </lineage>
</organism>
<reference evidence="2 3" key="1">
    <citation type="submission" date="2014-11" db="EMBL/GenBank/DDBJ databases">
        <authorList>
            <person name="Zhu J."/>
            <person name="Qi W."/>
            <person name="Song R."/>
        </authorList>
    </citation>
    <scope>NUCLEOTIDE SEQUENCE [LARGE SCALE GENOMIC DNA]</scope>
</reference>
<dbReference type="PhylomeDB" id="A0A0G4ELE1"/>
<accession>A0A0G4ELE1</accession>
<proteinExistence type="predicted"/>
<evidence type="ECO:0000313" key="3">
    <source>
        <dbReference type="Proteomes" id="UP000041254"/>
    </source>
</evidence>
<dbReference type="AlphaFoldDB" id="A0A0G4ELE1"/>
<dbReference type="Proteomes" id="UP000041254">
    <property type="component" value="Unassembled WGS sequence"/>
</dbReference>
<keyword evidence="3" id="KW-1185">Reference proteome</keyword>
<dbReference type="EMBL" id="CDMY01000256">
    <property type="protein sequence ID" value="CEL97824.1"/>
    <property type="molecule type" value="Genomic_DNA"/>
</dbReference>
<dbReference type="VEuPathDB" id="CryptoDB:Vbra_7745"/>
<dbReference type="InParanoid" id="A0A0G4ELE1"/>
<protein>
    <recommendedName>
        <fullName evidence="4">Protein kinase domain-containing protein</fullName>
    </recommendedName>
</protein>
<gene>
    <name evidence="2" type="ORF">Vbra_7745</name>
</gene>
<evidence type="ECO:0008006" key="4">
    <source>
        <dbReference type="Google" id="ProtNLM"/>
    </source>
</evidence>
<name>A0A0G4ELE1_VITBC</name>
<sequence length="490" mass="53161">MSSNDPEEFFLAIIDHPPRETIEESMMYSTEIPAINLPILACEFGLTNQALSIAAAMSVGAPSKAPFHEKDKGDAARETLSGFGVQSDHAAAMRAFRRWHDIHVESELRLRESVAEEPASPPLPEPPITPSSPPPAPAPAPVPTSLASVDSTTPRLRLAADMVFEGAKRLSGGRGDFDVLAEVLRQDGTIRGVDAILKHVATSAEKTSERVGEEGRATVLQLNRRRKWEGARLQEAAREDTKPQLRYNAACGLLTRDGTRRADPRVLALVPDAAVLRPQVVLEGDAVVMEKIEDGTSVYDYAADPGQRHPVLDAVIGVNTAEQMLALRARGLSHNDMHWLNVLMRGRMGEVALSTWSAVHARQSDAEQPTFPTSTAYDYCCLAWILLLLALPITDAANDLLKEAENDLRAVAQKCGARAGTSSELVAEYKAAMQKAYRAAMQCTPPSPISGPALEFFLKVVVFGQICSEGGRSRRPGTSARKRVQRYGSC</sequence>
<evidence type="ECO:0000256" key="1">
    <source>
        <dbReference type="SAM" id="MobiDB-lite"/>
    </source>
</evidence>